<proteinExistence type="predicted"/>
<evidence type="ECO:0000256" key="1">
    <source>
        <dbReference type="SAM" id="MobiDB-lite"/>
    </source>
</evidence>
<reference evidence="4" key="1">
    <citation type="submission" date="2021-01" db="EMBL/GenBank/DDBJ databases">
        <title>Caligus Genome Assembly.</title>
        <authorList>
            <person name="Gallardo-Escarate C."/>
        </authorList>
    </citation>
    <scope>NUCLEOTIDE SEQUENCE [LARGE SCALE GENOMIC DNA]</scope>
</reference>
<reference evidence="2" key="2">
    <citation type="journal article" name="Sci. Data">
        <title>Chromosome-scale genome assembly of the sea louse Caligus rogercresseyi by SMRT sequencing and Hi-C analysis.</title>
        <authorList>
            <person name="Gallardo-Escarate C."/>
            <person name="Valenzuela-Munoz V."/>
            <person name="Nunez-Acuna G."/>
            <person name="Valenzuela-Miranda D."/>
            <person name="Goncalves A.T."/>
            <person name="Escobar-Sepulveda H."/>
            <person name="Liachko I."/>
            <person name="Nelson B."/>
            <person name="Roberts S."/>
            <person name="Warren W."/>
        </authorList>
    </citation>
    <scope>NUCLEOTIDE SEQUENCE</scope>
    <source>
        <tissue evidence="2">Whole tissue</tissue>
    </source>
</reference>
<feature type="compositionally biased region" description="Basic and acidic residues" evidence="1">
    <location>
        <begin position="426"/>
        <end position="441"/>
    </location>
</feature>
<protein>
    <submittedName>
        <fullName evidence="2">Uncharacterized protein</fullName>
    </submittedName>
</protein>
<keyword evidence="4" id="KW-1185">Reference proteome</keyword>
<dbReference type="EMBL" id="CP045901">
    <property type="protein sequence ID" value="QQP37517.1"/>
    <property type="molecule type" value="Genomic_DNA"/>
</dbReference>
<evidence type="ECO:0000313" key="3">
    <source>
        <dbReference type="EMBL" id="QQP54479.1"/>
    </source>
</evidence>
<feature type="compositionally biased region" description="Basic and acidic residues" evidence="1">
    <location>
        <begin position="93"/>
        <end position="106"/>
    </location>
</feature>
<feature type="region of interest" description="Disordered" evidence="1">
    <location>
        <begin position="426"/>
        <end position="478"/>
    </location>
</feature>
<feature type="region of interest" description="Disordered" evidence="1">
    <location>
        <begin position="80"/>
        <end position="136"/>
    </location>
</feature>
<organism evidence="2 4">
    <name type="scientific">Caligus rogercresseyi</name>
    <name type="common">Sea louse</name>
    <dbReference type="NCBI Taxonomy" id="217165"/>
    <lineage>
        <taxon>Eukaryota</taxon>
        <taxon>Metazoa</taxon>
        <taxon>Ecdysozoa</taxon>
        <taxon>Arthropoda</taxon>
        <taxon>Crustacea</taxon>
        <taxon>Multicrustacea</taxon>
        <taxon>Hexanauplia</taxon>
        <taxon>Copepoda</taxon>
        <taxon>Siphonostomatoida</taxon>
        <taxon>Caligidae</taxon>
        <taxon>Caligus</taxon>
    </lineage>
</organism>
<sequence>MDPPDGEEIGSACLVPRKRVDGASPRWNREESNVNHSPEGNVTIEEVINGKPLQKTDDDNDALKTTNKCPTAVKVVSEKKNSISKSGSTGKEVSVHDCDNKMKEGTNKPAYNEITGTGVRETNPFTLRSKNNTENDEINNERGRFMIPLFIKKTVGGLINSDDMSFGNAATLWTQVLGLNPEDLDSICLRLPHRPLFTSMRRILKEELKAKVKLPCVVNLVDKKGAEFTVNVESRQLMKEINVPLHFDVRVPEIKGVISHETVRHCLSLFTKVESVERLKKRSNVQLEAQNNKCIQHWPEEIRNRISIQTPHAIAKVIGNTNNLPSYLPIDQEIRPLYFSGRPKQCGRCYHFGHLTNECINRSKSPSEYRRWLLRRMARRDAEGNTIPLTMDFDINEKVFDGKLSVASQEISEKLSITDSVKQVEDVTKEVEEESVGRKGFEEEEELMDEGDSGKEEDPKKLAITSQNSKKQPKRKSS</sequence>
<feature type="non-terminal residue" evidence="2">
    <location>
        <position position="478"/>
    </location>
</feature>
<evidence type="ECO:0000313" key="4">
    <source>
        <dbReference type="Proteomes" id="UP000595437"/>
    </source>
</evidence>
<dbReference type="Proteomes" id="UP000595437">
    <property type="component" value="Chromosome 12"/>
</dbReference>
<feature type="region of interest" description="Disordered" evidence="1">
    <location>
        <begin position="20"/>
        <end position="41"/>
    </location>
</feature>
<name>A0A7T8GTJ5_CALRO</name>
<evidence type="ECO:0000313" key="2">
    <source>
        <dbReference type="EMBL" id="QQP37517.1"/>
    </source>
</evidence>
<feature type="compositionally biased region" description="Polar residues" evidence="1">
    <location>
        <begin position="123"/>
        <end position="132"/>
    </location>
</feature>
<dbReference type="Proteomes" id="UP000595437">
    <property type="component" value="Chromosome 4"/>
</dbReference>
<accession>A0A7T8GTJ5</accession>
<dbReference type="EMBL" id="CP045893">
    <property type="protein sequence ID" value="QQP54479.1"/>
    <property type="molecule type" value="Genomic_DNA"/>
</dbReference>
<feature type="compositionally biased region" description="Acidic residues" evidence="1">
    <location>
        <begin position="442"/>
        <end position="451"/>
    </location>
</feature>
<gene>
    <name evidence="3" type="ORF">FKW44_007326</name>
    <name evidence="2" type="ORF">FKW44_017804</name>
</gene>
<dbReference type="AlphaFoldDB" id="A0A7T8GTJ5"/>
<feature type="compositionally biased region" description="Basic and acidic residues" evidence="1">
    <location>
        <begin position="452"/>
        <end position="461"/>
    </location>
</feature>